<evidence type="ECO:0000259" key="12">
    <source>
        <dbReference type="Pfam" id="PF11919"/>
    </source>
</evidence>
<dbReference type="Gene3D" id="1.25.10.10">
    <property type="entry name" value="Leucine-rich Repeat Variant"/>
    <property type="match status" value="1"/>
</dbReference>
<protein>
    <submittedName>
        <fullName evidence="15">Proteasome activator subunit 4</fullName>
    </submittedName>
</protein>
<dbReference type="FunFam" id="1.25.10.10:FF:000183">
    <property type="entry name" value="Proteasome activator complex subunit 4"/>
    <property type="match status" value="1"/>
</dbReference>
<comment type="function">
    <text evidence="10">Associated component of the proteasome that specifically recognizes acetylated histones and promotes ATP- and ubiquitin-independent degradation of core histones during DNA damage response. Recognizes and binds acetylated histones via its bromodomain-like (BRDL) region and activates the proteasome by opening the gated channel for substrate entry. Binds to the core proteasome via its C-terminus, which occupies the same binding sites as the proteasomal ATPases, opening the closed structure of the proteasome via an active gating mechanism. involved in DNA damage response in somatic cells: binds to acetylated histones and promotes degradation of histones.</text>
</comment>
<comment type="similarity">
    <text evidence="3">Belongs to the BLM10 family.</text>
</comment>
<dbReference type="GO" id="GO:0016504">
    <property type="term" value="F:peptidase activator activity"/>
    <property type="evidence" value="ECO:0007669"/>
    <property type="project" value="InterPro"/>
</dbReference>
<dbReference type="GO" id="GO:0010499">
    <property type="term" value="P:proteasomal ubiquitin-independent protein catabolic process"/>
    <property type="evidence" value="ECO:0007669"/>
    <property type="project" value="TreeGrafter"/>
</dbReference>
<reference evidence="15" key="1">
    <citation type="submission" date="2023-05" db="EMBL/GenBank/DDBJ databases">
        <title>High-quality long-read genome of Scophthalmus maximus.</title>
        <authorList>
            <person name="Lien S."/>
            <person name="Martinez P."/>
        </authorList>
    </citation>
    <scope>NUCLEOTIDE SEQUENCE [LARGE SCALE GENOMIC DNA]</scope>
</reference>
<keyword evidence="9" id="KW-0539">Nucleus</keyword>
<organism evidence="15 16">
    <name type="scientific">Scophthalmus maximus</name>
    <name type="common">Turbot</name>
    <name type="synonym">Psetta maxima</name>
    <dbReference type="NCBI Taxonomy" id="52904"/>
    <lineage>
        <taxon>Eukaryota</taxon>
        <taxon>Metazoa</taxon>
        <taxon>Chordata</taxon>
        <taxon>Craniata</taxon>
        <taxon>Vertebrata</taxon>
        <taxon>Euteleostomi</taxon>
        <taxon>Actinopterygii</taxon>
        <taxon>Neopterygii</taxon>
        <taxon>Teleostei</taxon>
        <taxon>Neoteleostei</taxon>
        <taxon>Acanthomorphata</taxon>
        <taxon>Carangaria</taxon>
        <taxon>Pleuronectiformes</taxon>
        <taxon>Pleuronectoidei</taxon>
        <taxon>Scophthalmidae</taxon>
        <taxon>Scophthalmus</taxon>
    </lineage>
</organism>
<dbReference type="GO" id="GO:0070628">
    <property type="term" value="F:proteasome binding"/>
    <property type="evidence" value="ECO:0007669"/>
    <property type="project" value="InterPro"/>
</dbReference>
<keyword evidence="5" id="KW-0677">Repeat</keyword>
<dbReference type="GeneTree" id="ENSGT00390000011433"/>
<evidence type="ECO:0000256" key="9">
    <source>
        <dbReference type="ARBA" id="ARBA00023242"/>
    </source>
</evidence>
<evidence type="ECO:0000256" key="1">
    <source>
        <dbReference type="ARBA" id="ARBA00004324"/>
    </source>
</evidence>
<dbReference type="GO" id="GO:0005829">
    <property type="term" value="C:cytosol"/>
    <property type="evidence" value="ECO:0007669"/>
    <property type="project" value="UniProtKB-SubCell"/>
</dbReference>
<dbReference type="Pfam" id="PF23096">
    <property type="entry name" value="HEAT_PSME4"/>
    <property type="match status" value="1"/>
</dbReference>
<dbReference type="GO" id="GO:1990111">
    <property type="term" value="C:spermatoproteasome complex"/>
    <property type="evidence" value="ECO:0007669"/>
    <property type="project" value="TreeGrafter"/>
</dbReference>
<dbReference type="GO" id="GO:0006281">
    <property type="term" value="P:DNA repair"/>
    <property type="evidence" value="ECO:0007669"/>
    <property type="project" value="UniProtKB-KW"/>
</dbReference>
<evidence type="ECO:0000313" key="16">
    <source>
        <dbReference type="Proteomes" id="UP000694558"/>
    </source>
</evidence>
<proteinExistence type="inferred from homology"/>
<dbReference type="InterPro" id="IPR032430">
    <property type="entry name" value="Blm10_mid"/>
</dbReference>
<gene>
    <name evidence="15" type="primary">PSME4</name>
</gene>
<reference evidence="15" key="2">
    <citation type="submission" date="2025-08" db="UniProtKB">
        <authorList>
            <consortium name="Ensembl"/>
        </authorList>
    </citation>
    <scope>IDENTIFICATION</scope>
</reference>
<dbReference type="InterPro" id="IPR035309">
    <property type="entry name" value="PSME4"/>
</dbReference>
<feature type="domain" description="Proteasome activator complex subunit 4 C-terminal" evidence="12">
    <location>
        <begin position="1734"/>
        <end position="1820"/>
    </location>
</feature>
<evidence type="ECO:0000256" key="3">
    <source>
        <dbReference type="ARBA" id="ARBA00005739"/>
    </source>
</evidence>
<evidence type="ECO:0000256" key="6">
    <source>
        <dbReference type="ARBA" id="ARBA00022763"/>
    </source>
</evidence>
<keyword evidence="7" id="KW-0647">Proteasome</keyword>
<dbReference type="SUPFAM" id="SSF48371">
    <property type="entry name" value="ARM repeat"/>
    <property type="match status" value="2"/>
</dbReference>
<comment type="subunit">
    <text evidence="11">Homodimer. Interacts with the 20S and 26S proteasomes.</text>
</comment>
<accession>A0A8D3DU09</accession>
<dbReference type="Ensembl" id="ENSSMAT00000080567.1">
    <property type="protein sequence ID" value="ENSSMAP00000063018.1"/>
    <property type="gene ID" value="ENSSMAG00000007512.2"/>
</dbReference>
<dbReference type="PANTHER" id="PTHR32170">
    <property type="entry name" value="PROTEASOME ACTIVATOR COMPLEX SUBUNIT 4"/>
    <property type="match status" value="1"/>
</dbReference>
<dbReference type="InterPro" id="IPR055455">
    <property type="entry name" value="HEAT_PSME4"/>
</dbReference>
<evidence type="ECO:0000313" key="15">
    <source>
        <dbReference type="Ensembl" id="ENSSMAP00000063018.1"/>
    </source>
</evidence>
<dbReference type="Pfam" id="PF11919">
    <property type="entry name" value="PSME4_C"/>
    <property type="match status" value="1"/>
</dbReference>
<evidence type="ECO:0000256" key="7">
    <source>
        <dbReference type="ARBA" id="ARBA00022942"/>
    </source>
</evidence>
<comment type="subcellular location">
    <subcellularLocation>
        <location evidence="2">Cytoplasm</location>
        <location evidence="2">Cytosol</location>
    </subcellularLocation>
    <subcellularLocation>
        <location evidence="1">Nucleus speckle</location>
    </subcellularLocation>
</comment>
<evidence type="ECO:0000256" key="11">
    <source>
        <dbReference type="ARBA" id="ARBA00065126"/>
    </source>
</evidence>
<dbReference type="GO" id="GO:0016607">
    <property type="term" value="C:nuclear speck"/>
    <property type="evidence" value="ECO:0007669"/>
    <property type="project" value="UniProtKB-SubCell"/>
</dbReference>
<sequence length="1820" mass="209610">IEAVPDWFTMEKPQSDTLGFAPQKDIVYNKLLPYADRLDAESNDLLSKIKGNLSRAVQLREIWPGVLFWTRKLSTYMRLYGRKFSKEDHVLFIKLLYELVMIPKLEISMMQGLARLLINLLKKRELLSREDLELPWRPLYELHDRILFSKTEHLGLNWFPNSVESVLKTLVKSCRPYFSESATQEMLDEWRPLLCPFDVTMQRAISYFELFLPTTLPPELHHTGFKLWFDELISLWVSVQNLPSWEVHLVSLFARLANDNIGYIDWDPYIPKIFTRILRSLNLPVGTSHMMVPRYLTNAYDIGHVVLWVSSLLGGPSKQTQAQLSGLFNSITSFFHPSNHGRWLMKLMKLLQRLPASVVRRLHRERYRKPTWLTPIPDGHKLTEEDITNFVESMMQPVLLAMFSKTGSLDAAQALQNLALMRPELVIPPVLEKTYPALETLTEPHQLTATLSCMIGVARSLVSGGQRFPEGPTHMLPLLMRALPGVDPNDFSKCMITFQFIATFVTLVPLVDCSSALHERTDLTEVEREMCSASAEFEDFVLQFMDRCFALIDSSTLEQTREETETEKMTHLESLVELGLSSTFSTILTQCSLDIFKVALVKVFNFATTNIFETRVAGRMVADMCRAASKCHPAESLKMFVPHCCNAINQIAVNEEVLNDEELDKELLWNLQLLSEVTRVDGDKVLPYRSDLVQILQLTLHLKCKQGYTLACNLLHHILRSTALTYPTEYCSVPGGFHQPISDYLPIKDWGRPGDLWKLDIRWHVPSVEETSFAFYLLDLILQPELQRLQRFAQGEQDMSRDDVLQSLTIVQHCLLGAGGLMPPLKGVPIPELVHSMANLDETILYTGMEYDQSRENYRDAICGVMRQLLHYILEHSEDDTKSLFSIIKIISDLMHFKGSHKHEFDSRWKSFNLVKKSMENRLHGRKQHIRALLIDRVMLQHELRKLTVEGCQYRSIHQDLMRDLLRLSTSTYSQVRSRAQNVLFTALGTYNFCCRDLIPHVLQFLNPDNSSVTQQQFKGALYCLLGNHSGVCLANLHDWDCIALTWPAIVRSGLSSAMSLEKPSIVRLFDDLADKIHRQYETIGMDFSVRKTLRSPTQMEHRSSLKIKDHHIISISSNNNNPLHFCRKYKNLIGDLLDYLSNRNMPWKFEHISIGFLSLLLRDDHELPPPAVMFFVKSLNHDSLYVRKVAISAVAGIMKQIKRPHKKVPELSDTVAGDRPDNQWLQYNSSSLPRTQQDWDHSTFVEKTHWGYYCWPRKLMMYAPLDEQPKQNLTRDEMTEREQIIFDHFSDPVFINQFIEFLSLEDRKGKDKFSPRRFCLFKGLFRNFSDVFLPVLKPHMERLVADSHESKQRCVAEIISGLIRGCKHWSYSKVESLWELLCPLLRTALSNITIETYADWGTCIATACESRDPRKLYWLFEMLMESPVNGEGGSFVDACRLYVLQGGLAQQEWRVPELLHRLLQYLEPKLTQVYKNVRERIGSVLTYIFMIDVNLPYTQPTTSPRISDFTERILLQLKPLTEGDEEIQNHVIEENEGGVQDERTQAIKLLKTVLKWLIASAGRSFSTAVPEQLRLLPLLFKIAPVENDDSYDELKRDAKTCLSLMSQGLLYPEQIPMVLSALQEIAGSSSWHARYTVLTYLQIMAFYNLFTFMSDQKAVSDVRSLVIRLLEDEQLEVREMAATTLSGFLQCNFLSMDALMQAHFEALCKTSLPKKRKRELCSIGDTIPSADLVRRHAGVLGLSACILSSPYDVPTWMPQLLMDLSAHLNDTQPIEMTVKKTLSNFRRTHHDNWQQHKQQFTDDQLLVLTDLLVSPCYYA</sequence>
<name>A0A8D3DU09_SCOMX</name>
<evidence type="ECO:0000259" key="13">
    <source>
        <dbReference type="Pfam" id="PF16507"/>
    </source>
</evidence>
<evidence type="ECO:0000256" key="4">
    <source>
        <dbReference type="ARBA" id="ARBA00022490"/>
    </source>
</evidence>
<keyword evidence="6" id="KW-0227">DNA damage</keyword>
<dbReference type="InterPro" id="IPR011989">
    <property type="entry name" value="ARM-like"/>
</dbReference>
<dbReference type="InterPro" id="IPR016024">
    <property type="entry name" value="ARM-type_fold"/>
</dbReference>
<dbReference type="InterPro" id="IPR021843">
    <property type="entry name" value="PSME4_C"/>
</dbReference>
<evidence type="ECO:0000259" key="14">
    <source>
        <dbReference type="Pfam" id="PF23096"/>
    </source>
</evidence>
<evidence type="ECO:0000256" key="8">
    <source>
        <dbReference type="ARBA" id="ARBA00023204"/>
    </source>
</evidence>
<dbReference type="Proteomes" id="UP000694558">
    <property type="component" value="Chromosome 15"/>
</dbReference>
<evidence type="ECO:0000256" key="2">
    <source>
        <dbReference type="ARBA" id="ARBA00004514"/>
    </source>
</evidence>
<dbReference type="PANTHER" id="PTHR32170:SF3">
    <property type="entry name" value="PROTEASOME ACTIVATOR COMPLEX SUBUNIT 4"/>
    <property type="match status" value="1"/>
</dbReference>
<feature type="domain" description="Proteasome activator complex subunit 4-like HEAT repeat-like" evidence="14">
    <location>
        <begin position="1172"/>
        <end position="1446"/>
    </location>
</feature>
<feature type="domain" description="Proteasome activator Blm10 middle HEAT repeats region" evidence="13">
    <location>
        <begin position="324"/>
        <end position="821"/>
    </location>
</feature>
<keyword evidence="8" id="KW-0234">DNA repair</keyword>
<dbReference type="Pfam" id="PF16507">
    <property type="entry name" value="HEAT_PSME4_mid"/>
    <property type="match status" value="1"/>
</dbReference>
<evidence type="ECO:0000256" key="10">
    <source>
        <dbReference type="ARBA" id="ARBA00056104"/>
    </source>
</evidence>
<keyword evidence="4" id="KW-0963">Cytoplasm</keyword>
<evidence type="ECO:0000256" key="5">
    <source>
        <dbReference type="ARBA" id="ARBA00022737"/>
    </source>
</evidence>